<accession>L1INQ6</accession>
<dbReference type="EMBL" id="JH993056">
    <property type="protein sequence ID" value="EKX37702.1"/>
    <property type="molecule type" value="Genomic_DNA"/>
</dbReference>
<sequence>MSYASKAARPAPIQQFAIRTRLAESDPIVSCTNLFDWGYEPAHVMLDEPLCRREEEEEELGADVTSVGCICAQMSILIDKEAQLLYMQLQKECGQLFPSLSLRDALDQLRMLELFPSLAERLQLEPSSDKSVTFKEYINHIALLHQTLAMASQIRADLSSSNHKYMAHQIALLYQSLSYGNMKGANFKAQIEEQFPAIKKVTEESQAPQLSKEHCDWLRSITTQIIESCTDLTAPSSQYIQPWMVVFSDT</sequence>
<dbReference type="Proteomes" id="UP000011087">
    <property type="component" value="Unassembled WGS sequence"/>
</dbReference>
<evidence type="ECO:0000313" key="2">
    <source>
        <dbReference type="EnsemblProtists" id="EKX37702"/>
    </source>
</evidence>
<dbReference type="KEGG" id="gtt:GUITHDRAFT_116178"/>
<dbReference type="RefSeq" id="XP_005824682.1">
    <property type="nucleotide sequence ID" value="XM_005824625.1"/>
</dbReference>
<dbReference type="STRING" id="905079.L1INQ6"/>
<name>L1INQ6_GUITC</name>
<dbReference type="OrthoDB" id="533331at2759"/>
<keyword evidence="3" id="KW-1185">Reference proteome</keyword>
<evidence type="ECO:0000313" key="3">
    <source>
        <dbReference type="Proteomes" id="UP000011087"/>
    </source>
</evidence>
<dbReference type="eggNOG" id="ENOG502QU31">
    <property type="taxonomic scope" value="Eukaryota"/>
</dbReference>
<protein>
    <submittedName>
        <fullName evidence="1 2">Uncharacterized protein</fullName>
    </submittedName>
</protein>
<reference evidence="2" key="3">
    <citation type="submission" date="2016-03" db="UniProtKB">
        <authorList>
            <consortium name="EnsemblProtists"/>
        </authorList>
    </citation>
    <scope>IDENTIFICATION</scope>
</reference>
<reference evidence="3" key="2">
    <citation type="submission" date="2012-11" db="EMBL/GenBank/DDBJ databases">
        <authorList>
            <person name="Kuo A."/>
            <person name="Curtis B.A."/>
            <person name="Tanifuji G."/>
            <person name="Burki F."/>
            <person name="Gruber A."/>
            <person name="Irimia M."/>
            <person name="Maruyama S."/>
            <person name="Arias M.C."/>
            <person name="Ball S.G."/>
            <person name="Gile G.H."/>
            <person name="Hirakawa Y."/>
            <person name="Hopkins J.F."/>
            <person name="Rensing S.A."/>
            <person name="Schmutz J."/>
            <person name="Symeonidi A."/>
            <person name="Elias M."/>
            <person name="Eveleigh R.J."/>
            <person name="Herman E.K."/>
            <person name="Klute M.J."/>
            <person name="Nakayama T."/>
            <person name="Obornik M."/>
            <person name="Reyes-Prieto A."/>
            <person name="Armbrust E.V."/>
            <person name="Aves S.J."/>
            <person name="Beiko R.G."/>
            <person name="Coutinho P."/>
            <person name="Dacks J.B."/>
            <person name="Durnford D.G."/>
            <person name="Fast N.M."/>
            <person name="Green B.R."/>
            <person name="Grisdale C."/>
            <person name="Hempe F."/>
            <person name="Henrissat B."/>
            <person name="Hoppner M.P."/>
            <person name="Ishida K.-I."/>
            <person name="Kim E."/>
            <person name="Koreny L."/>
            <person name="Kroth P.G."/>
            <person name="Liu Y."/>
            <person name="Malik S.-B."/>
            <person name="Maier U.G."/>
            <person name="McRose D."/>
            <person name="Mock T."/>
            <person name="Neilson J.A."/>
            <person name="Onodera N.T."/>
            <person name="Poole A.M."/>
            <person name="Pritham E.J."/>
            <person name="Richards T.A."/>
            <person name="Rocap G."/>
            <person name="Roy S.W."/>
            <person name="Sarai C."/>
            <person name="Schaack S."/>
            <person name="Shirato S."/>
            <person name="Slamovits C.H."/>
            <person name="Spencer D.F."/>
            <person name="Suzuki S."/>
            <person name="Worden A.Z."/>
            <person name="Zauner S."/>
            <person name="Barry K."/>
            <person name="Bell C."/>
            <person name="Bharti A.K."/>
            <person name="Crow J.A."/>
            <person name="Grimwood J."/>
            <person name="Kramer R."/>
            <person name="Lindquist E."/>
            <person name="Lucas S."/>
            <person name="Salamov A."/>
            <person name="McFadden G.I."/>
            <person name="Lane C.E."/>
            <person name="Keeling P.J."/>
            <person name="Gray M.W."/>
            <person name="Grigoriev I.V."/>
            <person name="Archibald J.M."/>
        </authorList>
    </citation>
    <scope>NUCLEOTIDE SEQUENCE</scope>
    <source>
        <strain evidence="3">CCMP2712</strain>
    </source>
</reference>
<organism evidence="1">
    <name type="scientific">Guillardia theta (strain CCMP2712)</name>
    <name type="common">Cryptophyte</name>
    <dbReference type="NCBI Taxonomy" id="905079"/>
    <lineage>
        <taxon>Eukaryota</taxon>
        <taxon>Cryptophyceae</taxon>
        <taxon>Pyrenomonadales</taxon>
        <taxon>Geminigeraceae</taxon>
        <taxon>Guillardia</taxon>
    </lineage>
</organism>
<dbReference type="GeneID" id="17294440"/>
<gene>
    <name evidence="1" type="ORF">GUITHDRAFT_116178</name>
</gene>
<reference evidence="1 3" key="1">
    <citation type="journal article" date="2012" name="Nature">
        <title>Algal genomes reveal evolutionary mosaicism and the fate of nucleomorphs.</title>
        <authorList>
            <consortium name="DOE Joint Genome Institute"/>
            <person name="Curtis B.A."/>
            <person name="Tanifuji G."/>
            <person name="Burki F."/>
            <person name="Gruber A."/>
            <person name="Irimia M."/>
            <person name="Maruyama S."/>
            <person name="Arias M.C."/>
            <person name="Ball S.G."/>
            <person name="Gile G.H."/>
            <person name="Hirakawa Y."/>
            <person name="Hopkins J.F."/>
            <person name="Kuo A."/>
            <person name="Rensing S.A."/>
            <person name="Schmutz J."/>
            <person name="Symeonidi A."/>
            <person name="Elias M."/>
            <person name="Eveleigh R.J."/>
            <person name="Herman E.K."/>
            <person name="Klute M.J."/>
            <person name="Nakayama T."/>
            <person name="Obornik M."/>
            <person name="Reyes-Prieto A."/>
            <person name="Armbrust E.V."/>
            <person name="Aves S.J."/>
            <person name="Beiko R.G."/>
            <person name="Coutinho P."/>
            <person name="Dacks J.B."/>
            <person name="Durnford D.G."/>
            <person name="Fast N.M."/>
            <person name="Green B.R."/>
            <person name="Grisdale C.J."/>
            <person name="Hempel F."/>
            <person name="Henrissat B."/>
            <person name="Hoppner M.P."/>
            <person name="Ishida K."/>
            <person name="Kim E."/>
            <person name="Koreny L."/>
            <person name="Kroth P.G."/>
            <person name="Liu Y."/>
            <person name="Malik S.B."/>
            <person name="Maier U.G."/>
            <person name="McRose D."/>
            <person name="Mock T."/>
            <person name="Neilson J.A."/>
            <person name="Onodera N.T."/>
            <person name="Poole A.M."/>
            <person name="Pritham E.J."/>
            <person name="Richards T.A."/>
            <person name="Rocap G."/>
            <person name="Roy S.W."/>
            <person name="Sarai C."/>
            <person name="Schaack S."/>
            <person name="Shirato S."/>
            <person name="Slamovits C.H."/>
            <person name="Spencer D.F."/>
            <person name="Suzuki S."/>
            <person name="Worden A.Z."/>
            <person name="Zauner S."/>
            <person name="Barry K."/>
            <person name="Bell C."/>
            <person name="Bharti A.K."/>
            <person name="Crow J.A."/>
            <person name="Grimwood J."/>
            <person name="Kramer R."/>
            <person name="Lindquist E."/>
            <person name="Lucas S."/>
            <person name="Salamov A."/>
            <person name="McFadden G.I."/>
            <person name="Lane C.E."/>
            <person name="Keeling P.J."/>
            <person name="Gray M.W."/>
            <person name="Grigoriev I.V."/>
            <person name="Archibald J.M."/>
        </authorList>
    </citation>
    <scope>NUCLEOTIDE SEQUENCE</scope>
    <source>
        <strain evidence="1 3">CCMP2712</strain>
    </source>
</reference>
<proteinExistence type="predicted"/>
<evidence type="ECO:0000313" key="1">
    <source>
        <dbReference type="EMBL" id="EKX37702.1"/>
    </source>
</evidence>
<dbReference type="AlphaFoldDB" id="L1INQ6"/>
<dbReference type="HOGENOM" id="CLU_1181680_0_0_1"/>
<dbReference type="PaxDb" id="55529-EKX37702"/>
<dbReference type="EnsemblProtists" id="EKX37702">
    <property type="protein sequence ID" value="EKX37702"/>
    <property type="gene ID" value="GUITHDRAFT_116178"/>
</dbReference>